<keyword evidence="2" id="KW-1185">Reference proteome</keyword>
<name>A0A1N7KG03_9RHOB</name>
<sequence>MVIPEFKDSPLSASKFGIICKRPHALKESYMKTLICSIALVAGIYTTTARADTWTWTLVSNGSTLDAHLARCNFARPNPMEIFSMIDELQEKMFAPEEAPSAPRS</sequence>
<dbReference type="EMBL" id="FTOQ01000001">
    <property type="protein sequence ID" value="SIS60487.1"/>
    <property type="molecule type" value="Genomic_DNA"/>
</dbReference>
<accession>A0A1N7KG03</accession>
<protein>
    <submittedName>
        <fullName evidence="1">Uncharacterized protein</fullName>
    </submittedName>
</protein>
<evidence type="ECO:0000313" key="2">
    <source>
        <dbReference type="Proteomes" id="UP000186684"/>
    </source>
</evidence>
<gene>
    <name evidence="1" type="ORF">SAMN05421759_101720</name>
</gene>
<organism evidence="1 2">
    <name type="scientific">Roseivivax lentus</name>
    <dbReference type="NCBI Taxonomy" id="633194"/>
    <lineage>
        <taxon>Bacteria</taxon>
        <taxon>Pseudomonadati</taxon>
        <taxon>Pseudomonadota</taxon>
        <taxon>Alphaproteobacteria</taxon>
        <taxon>Rhodobacterales</taxon>
        <taxon>Roseobacteraceae</taxon>
        <taxon>Roseivivax</taxon>
    </lineage>
</organism>
<dbReference type="AlphaFoldDB" id="A0A1N7KG03"/>
<reference evidence="2" key="1">
    <citation type="submission" date="2017-01" db="EMBL/GenBank/DDBJ databases">
        <authorList>
            <person name="Varghese N."/>
            <person name="Submissions S."/>
        </authorList>
    </citation>
    <scope>NUCLEOTIDE SEQUENCE [LARGE SCALE GENOMIC DNA]</scope>
    <source>
        <strain evidence="2">DSM 29430</strain>
    </source>
</reference>
<proteinExistence type="predicted"/>
<dbReference type="Proteomes" id="UP000186684">
    <property type="component" value="Unassembled WGS sequence"/>
</dbReference>
<evidence type="ECO:0000313" key="1">
    <source>
        <dbReference type="EMBL" id="SIS60487.1"/>
    </source>
</evidence>